<sequence length="72" mass="7915">MKNYSNLSGFSVAFTNDLSINPSIVDCGVITIPRFLPLIGNGSRFLPVRNDLGDLLEYGFRHIVGVVRISCD</sequence>
<accession>A0AA88DMP5</accession>
<evidence type="ECO:0000313" key="2">
    <source>
        <dbReference type="Proteomes" id="UP001187192"/>
    </source>
</evidence>
<dbReference type="AlphaFoldDB" id="A0AA88DMP5"/>
<gene>
    <name evidence="1" type="ORF">TIFTF001_027202</name>
</gene>
<dbReference type="Proteomes" id="UP001187192">
    <property type="component" value="Unassembled WGS sequence"/>
</dbReference>
<organism evidence="1 2">
    <name type="scientific">Ficus carica</name>
    <name type="common">Common fig</name>
    <dbReference type="NCBI Taxonomy" id="3494"/>
    <lineage>
        <taxon>Eukaryota</taxon>
        <taxon>Viridiplantae</taxon>
        <taxon>Streptophyta</taxon>
        <taxon>Embryophyta</taxon>
        <taxon>Tracheophyta</taxon>
        <taxon>Spermatophyta</taxon>
        <taxon>Magnoliopsida</taxon>
        <taxon>eudicotyledons</taxon>
        <taxon>Gunneridae</taxon>
        <taxon>Pentapetalae</taxon>
        <taxon>rosids</taxon>
        <taxon>fabids</taxon>
        <taxon>Rosales</taxon>
        <taxon>Moraceae</taxon>
        <taxon>Ficeae</taxon>
        <taxon>Ficus</taxon>
    </lineage>
</organism>
<comment type="caution">
    <text evidence="1">The sequence shown here is derived from an EMBL/GenBank/DDBJ whole genome shotgun (WGS) entry which is preliminary data.</text>
</comment>
<name>A0AA88DMP5_FICCA</name>
<evidence type="ECO:0000313" key="1">
    <source>
        <dbReference type="EMBL" id="GMN58110.1"/>
    </source>
</evidence>
<reference evidence="1" key="1">
    <citation type="submission" date="2023-07" db="EMBL/GenBank/DDBJ databases">
        <title>draft genome sequence of fig (Ficus carica).</title>
        <authorList>
            <person name="Takahashi T."/>
            <person name="Nishimura K."/>
        </authorList>
    </citation>
    <scope>NUCLEOTIDE SEQUENCE</scope>
</reference>
<keyword evidence="2" id="KW-1185">Reference proteome</keyword>
<proteinExistence type="predicted"/>
<dbReference type="EMBL" id="BTGU01000075">
    <property type="protein sequence ID" value="GMN58110.1"/>
    <property type="molecule type" value="Genomic_DNA"/>
</dbReference>
<protein>
    <submittedName>
        <fullName evidence="1">Uncharacterized protein</fullName>
    </submittedName>
</protein>